<evidence type="ECO:0000313" key="8">
    <source>
        <dbReference type="EMBL" id="TNV76070.1"/>
    </source>
</evidence>
<evidence type="ECO:0000256" key="6">
    <source>
        <dbReference type="SAM" id="MobiDB-lite"/>
    </source>
</evidence>
<proteinExistence type="inferred from homology"/>
<dbReference type="PROSITE" id="PS51284">
    <property type="entry name" value="DOC"/>
    <property type="match status" value="1"/>
</dbReference>
<dbReference type="CDD" id="cd08366">
    <property type="entry name" value="APC10"/>
    <property type="match status" value="1"/>
</dbReference>
<feature type="compositionally biased region" description="Low complexity" evidence="6">
    <location>
        <begin position="1"/>
        <end position="17"/>
    </location>
</feature>
<dbReference type="InterPro" id="IPR004939">
    <property type="entry name" value="APC_su10/DOC_dom"/>
</dbReference>
<organism evidence="8 9">
    <name type="scientific">Halteria grandinella</name>
    <dbReference type="NCBI Taxonomy" id="5974"/>
    <lineage>
        <taxon>Eukaryota</taxon>
        <taxon>Sar</taxon>
        <taxon>Alveolata</taxon>
        <taxon>Ciliophora</taxon>
        <taxon>Intramacronucleata</taxon>
        <taxon>Spirotrichea</taxon>
        <taxon>Stichotrichia</taxon>
        <taxon>Sporadotrichida</taxon>
        <taxon>Halteriidae</taxon>
        <taxon>Halteria</taxon>
    </lineage>
</organism>
<dbReference type="GO" id="GO:0051301">
    <property type="term" value="P:cell division"/>
    <property type="evidence" value="ECO:0007669"/>
    <property type="project" value="UniProtKB-KW"/>
</dbReference>
<keyword evidence="9" id="KW-1185">Reference proteome</keyword>
<evidence type="ECO:0000256" key="3">
    <source>
        <dbReference type="ARBA" id="ARBA00022776"/>
    </source>
</evidence>
<protein>
    <recommendedName>
        <fullName evidence="7">DOC domain-containing protein</fullName>
    </recommendedName>
</protein>
<keyword evidence="4" id="KW-0833">Ubl conjugation pathway</keyword>
<comment type="caution">
    <text evidence="8">The sequence shown here is derived from an EMBL/GenBank/DDBJ whole genome shotgun (WGS) entry which is preliminary data.</text>
</comment>
<feature type="compositionally biased region" description="Low complexity" evidence="6">
    <location>
        <begin position="25"/>
        <end position="40"/>
    </location>
</feature>
<dbReference type="OrthoDB" id="24948at2759"/>
<evidence type="ECO:0000313" key="9">
    <source>
        <dbReference type="Proteomes" id="UP000785679"/>
    </source>
</evidence>
<feature type="region of interest" description="Disordered" evidence="6">
    <location>
        <begin position="1"/>
        <end position="40"/>
    </location>
</feature>
<dbReference type="Proteomes" id="UP000785679">
    <property type="component" value="Unassembled WGS sequence"/>
</dbReference>
<dbReference type="PANTHER" id="PTHR12936:SF0">
    <property type="entry name" value="ANAPHASE-PROMOTING COMPLEX SUBUNIT 10"/>
    <property type="match status" value="1"/>
</dbReference>
<dbReference type="EMBL" id="RRYP01014252">
    <property type="protein sequence ID" value="TNV76070.1"/>
    <property type="molecule type" value="Genomic_DNA"/>
</dbReference>
<keyword evidence="2" id="KW-0132">Cell division</keyword>
<keyword evidence="3" id="KW-0498">Mitosis</keyword>
<dbReference type="PANTHER" id="PTHR12936">
    <property type="entry name" value="ANAPHASE-PROMOTING COMPLEX 10"/>
    <property type="match status" value="1"/>
</dbReference>
<dbReference type="AlphaFoldDB" id="A0A8J8SZ88"/>
<dbReference type="Pfam" id="PF03256">
    <property type="entry name" value="ANAPC10"/>
    <property type="match status" value="1"/>
</dbReference>
<comment type="similarity">
    <text evidence="1">Belongs to the APC10 family.</text>
</comment>
<evidence type="ECO:0000256" key="5">
    <source>
        <dbReference type="ARBA" id="ARBA00023306"/>
    </source>
</evidence>
<gene>
    <name evidence="8" type="ORF">FGO68_gene9049</name>
</gene>
<sequence>MVDYAQQPQLPIISQPSADIIPQRPSADPNNASSSNLDLSASVNPNYIQASVGSPQAPEANSQRREIGDLAVWTLSSAKPGNGVEQLRDDSTSTFWQSDGTQPHFVNIQFLKKMRVQEISLYLDFKTDESYTPQKISIRVGNCFYELQEVKLIDFEEPIGWFTFKLEEKTSSGLLLKPYIKTMFVQLAILQNQHSGRDTHIRQIKIFAPREQHSSSDMYPHFQTTQMTQYSTIR</sequence>
<dbReference type="SUPFAM" id="SSF49785">
    <property type="entry name" value="Galactose-binding domain-like"/>
    <property type="match status" value="1"/>
</dbReference>
<evidence type="ECO:0000256" key="1">
    <source>
        <dbReference type="ARBA" id="ARBA00006762"/>
    </source>
</evidence>
<dbReference type="GO" id="GO:0031145">
    <property type="term" value="P:anaphase-promoting complex-dependent catabolic process"/>
    <property type="evidence" value="ECO:0007669"/>
    <property type="project" value="InterPro"/>
</dbReference>
<evidence type="ECO:0000256" key="2">
    <source>
        <dbReference type="ARBA" id="ARBA00022618"/>
    </source>
</evidence>
<dbReference type="Gene3D" id="2.60.120.260">
    <property type="entry name" value="Galactose-binding domain-like"/>
    <property type="match status" value="1"/>
</dbReference>
<keyword evidence="5" id="KW-0131">Cell cycle</keyword>
<reference evidence="8" key="1">
    <citation type="submission" date="2019-06" db="EMBL/GenBank/DDBJ databases">
        <authorList>
            <person name="Zheng W."/>
        </authorList>
    </citation>
    <scope>NUCLEOTIDE SEQUENCE</scope>
    <source>
        <strain evidence="8">QDHG01</strain>
    </source>
</reference>
<feature type="domain" description="DOC" evidence="7">
    <location>
        <begin position="43"/>
        <end position="233"/>
    </location>
</feature>
<dbReference type="InterPro" id="IPR016901">
    <property type="entry name" value="APC10/Doc1"/>
</dbReference>
<dbReference type="GO" id="GO:0005680">
    <property type="term" value="C:anaphase-promoting complex"/>
    <property type="evidence" value="ECO:0007669"/>
    <property type="project" value="InterPro"/>
</dbReference>
<dbReference type="InterPro" id="IPR008979">
    <property type="entry name" value="Galactose-bd-like_sf"/>
</dbReference>
<accession>A0A8J8SZ88</accession>
<evidence type="ECO:0000256" key="4">
    <source>
        <dbReference type="ARBA" id="ARBA00022786"/>
    </source>
</evidence>
<dbReference type="SMART" id="SM01337">
    <property type="entry name" value="APC10"/>
    <property type="match status" value="1"/>
</dbReference>
<evidence type="ECO:0000259" key="7">
    <source>
        <dbReference type="PROSITE" id="PS51284"/>
    </source>
</evidence>
<dbReference type="GO" id="GO:0070979">
    <property type="term" value="P:protein K11-linked ubiquitination"/>
    <property type="evidence" value="ECO:0007669"/>
    <property type="project" value="TreeGrafter"/>
</dbReference>
<dbReference type="FunFam" id="2.60.120.260:FF:000122">
    <property type="entry name" value="Anaphase-promoting complex subunit 10"/>
    <property type="match status" value="1"/>
</dbReference>
<name>A0A8J8SZ88_HALGN</name>